<evidence type="ECO:0000313" key="5">
    <source>
        <dbReference type="Proteomes" id="UP000821598"/>
    </source>
</evidence>
<gene>
    <name evidence="4" type="ORF">FSB64_40105</name>
</gene>
<comment type="caution">
    <text evidence="4">The sequence shown here is derived from an EMBL/GenBank/DDBJ whole genome shotgun (WGS) entry which is preliminary data.</text>
</comment>
<keyword evidence="2" id="KW-0732">Signal</keyword>
<dbReference type="InterPro" id="IPR028082">
    <property type="entry name" value="Peripla_BP_I"/>
</dbReference>
<evidence type="ECO:0000313" key="4">
    <source>
        <dbReference type="EMBL" id="NVI09681.1"/>
    </source>
</evidence>
<dbReference type="Proteomes" id="UP000821598">
    <property type="component" value="Unassembled WGS sequence"/>
</dbReference>
<dbReference type="CDD" id="cd06342">
    <property type="entry name" value="PBP1_ABC_LIVBP-like"/>
    <property type="match status" value="1"/>
</dbReference>
<dbReference type="InterPro" id="IPR028081">
    <property type="entry name" value="Leu-bd"/>
</dbReference>
<protein>
    <submittedName>
        <fullName evidence="4">Branched-chain amino acid ABC transporter substrate-binding protein</fullName>
    </submittedName>
</protein>
<reference evidence="4 5" key="1">
    <citation type="submission" date="2019-08" db="EMBL/GenBank/DDBJ databases">
        <title>Paraburkholderia simonii sp. nov. and P. youngii sp. nov. Brazilian and Mexican Mimosa-associated rhizobia.</title>
        <authorList>
            <person name="Mavima L."/>
            <person name="Beukes C.W."/>
            <person name="Palmer M."/>
            <person name="De Meyer S.E."/>
            <person name="James E.K."/>
            <person name="Maluk M."/>
            <person name="Avontuur J.R."/>
            <person name="Chan W.Y."/>
            <person name="Venter S.N."/>
            <person name="Steenkamp E.T."/>
        </authorList>
    </citation>
    <scope>NUCLEOTIDE SEQUENCE [LARGE SCALE GENOMIC DNA]</scope>
    <source>
        <strain evidence="4 5">JPY454</strain>
    </source>
</reference>
<name>A0ABX2NYT9_9BURK</name>
<dbReference type="Gene3D" id="3.40.50.2300">
    <property type="match status" value="2"/>
</dbReference>
<evidence type="ECO:0000256" key="2">
    <source>
        <dbReference type="ARBA" id="ARBA00022729"/>
    </source>
</evidence>
<evidence type="ECO:0000256" key="1">
    <source>
        <dbReference type="ARBA" id="ARBA00010062"/>
    </source>
</evidence>
<dbReference type="Pfam" id="PF13458">
    <property type="entry name" value="Peripla_BP_6"/>
    <property type="match status" value="1"/>
</dbReference>
<dbReference type="PANTHER" id="PTHR47151:SF2">
    <property type="entry name" value="AMINO ACID BINDING PROTEIN"/>
    <property type="match status" value="1"/>
</dbReference>
<sequence length="259" mass="27044">MGVLQRKGGNAVPLTGGLAHLGKDIENSTRLAIEEINKAGLEINGQKVTLVIDPQDDAADPRQGTQLAQKLVDDGVVAVVGHQNSGVSIPASKIYNDAGVAMISPSATNPVLTLQGYKVTYRLVGTDAQQGPALARYAASHLKVKTVAVVDDATACGHGLADQFEKTAKSLGITVVARDVRTDKATDFRAILTKIKGERPDIIMYGGMDATAGPLAKQSRQLALQSKLLFGDDACTTDLNKLAGDATDSVACLEAKIAL</sequence>
<accession>A0ABX2NYT9</accession>
<dbReference type="SUPFAM" id="SSF53822">
    <property type="entry name" value="Periplasmic binding protein-like I"/>
    <property type="match status" value="1"/>
</dbReference>
<feature type="domain" description="Leucine-binding protein" evidence="3">
    <location>
        <begin position="9"/>
        <end position="252"/>
    </location>
</feature>
<keyword evidence="5" id="KW-1185">Reference proteome</keyword>
<organism evidence="4 5">
    <name type="scientific">Paraburkholderia youngii</name>
    <dbReference type="NCBI Taxonomy" id="2782701"/>
    <lineage>
        <taxon>Bacteria</taxon>
        <taxon>Pseudomonadati</taxon>
        <taxon>Pseudomonadota</taxon>
        <taxon>Betaproteobacteria</taxon>
        <taxon>Burkholderiales</taxon>
        <taxon>Burkholderiaceae</taxon>
        <taxon>Paraburkholderia</taxon>
    </lineage>
</organism>
<dbReference type="EMBL" id="VOMC01000115">
    <property type="protein sequence ID" value="NVI09681.1"/>
    <property type="molecule type" value="Genomic_DNA"/>
</dbReference>
<dbReference type="PANTHER" id="PTHR47151">
    <property type="entry name" value="LEU/ILE/VAL-BINDING ABC TRANSPORTER SUBUNIT"/>
    <property type="match status" value="1"/>
</dbReference>
<evidence type="ECO:0000259" key="3">
    <source>
        <dbReference type="Pfam" id="PF13458"/>
    </source>
</evidence>
<comment type="similarity">
    <text evidence="1">Belongs to the leucine-binding protein family.</text>
</comment>
<proteinExistence type="inferred from homology"/>